<keyword evidence="2" id="KW-1185">Reference proteome</keyword>
<dbReference type="SUPFAM" id="SSF53756">
    <property type="entry name" value="UDP-Glycosyltransferase/glycogen phosphorylase"/>
    <property type="match status" value="1"/>
</dbReference>
<dbReference type="AlphaFoldDB" id="A0A444Q6M5"/>
<dbReference type="OrthoDB" id="9771846at2"/>
<proteinExistence type="predicted"/>
<sequence length="348" mass="38961">MTRQKPILVQQSFPEPRPTTNPYIVMLRDNLEATDGIEVRTFSWRRALLGRYDVFHAHWPEILVTGHSPVKTAARSLLTALLVARWRVTRTPVVRTVHNLHRPDGLGRTQSALLGVIERATAHAIVLNESTVLDDSTVLPRHTPTTLVLHGHYRDWFARFPQRDAVPGRFSYFGLIRRYKGVDSLLRAFHGLPGAYSLRIAGKARADELALELTALANRDERVDLTLEFLSEPELVDVARQGELVVLPYREMHNSGGALAALSVDRPVLVPANKVNARLAHEVGDGWVHQYEGELDSATLRSAMAAVQAGGRSARPDLSRRDWDRAGRAHLTAYREALSSRSGRRRGR</sequence>
<keyword evidence="1" id="KW-0808">Transferase</keyword>
<dbReference type="EMBL" id="RZNC01000004">
    <property type="protein sequence ID" value="RWZ59557.1"/>
    <property type="molecule type" value="Genomic_DNA"/>
</dbReference>
<dbReference type="Proteomes" id="UP000288603">
    <property type="component" value="Unassembled WGS sequence"/>
</dbReference>
<name>A0A444Q6M5_9MICO</name>
<organism evidence="1 2">
    <name type="scientific">Labedella populi</name>
    <dbReference type="NCBI Taxonomy" id="2498850"/>
    <lineage>
        <taxon>Bacteria</taxon>
        <taxon>Bacillati</taxon>
        <taxon>Actinomycetota</taxon>
        <taxon>Actinomycetes</taxon>
        <taxon>Micrococcales</taxon>
        <taxon>Microbacteriaceae</taxon>
        <taxon>Labedella</taxon>
    </lineage>
</organism>
<evidence type="ECO:0000313" key="2">
    <source>
        <dbReference type="Proteomes" id="UP000288603"/>
    </source>
</evidence>
<dbReference type="RefSeq" id="WP_128499311.1">
    <property type="nucleotide sequence ID" value="NZ_RZNC01000004.1"/>
</dbReference>
<accession>A0A444Q6M5</accession>
<comment type="caution">
    <text evidence="1">The sequence shown here is derived from an EMBL/GenBank/DDBJ whole genome shotgun (WGS) entry which is preliminary data.</text>
</comment>
<reference evidence="1 2" key="1">
    <citation type="submission" date="2018-12" db="EMBL/GenBank/DDBJ databases">
        <authorList>
            <person name="Li F."/>
        </authorList>
    </citation>
    <scope>NUCLEOTIDE SEQUENCE [LARGE SCALE GENOMIC DNA]</scope>
    <source>
        <strain evidence="1 2">8H24J-4-2</strain>
    </source>
</reference>
<gene>
    <name evidence="1" type="ORF">ELQ92_12045</name>
</gene>
<dbReference type="Gene3D" id="3.40.50.2000">
    <property type="entry name" value="Glycogen Phosphorylase B"/>
    <property type="match status" value="1"/>
</dbReference>
<dbReference type="GO" id="GO:0016740">
    <property type="term" value="F:transferase activity"/>
    <property type="evidence" value="ECO:0007669"/>
    <property type="project" value="UniProtKB-KW"/>
</dbReference>
<protein>
    <submittedName>
        <fullName evidence="1">Glycosyl transferase</fullName>
    </submittedName>
</protein>
<evidence type="ECO:0000313" key="1">
    <source>
        <dbReference type="EMBL" id="RWZ59557.1"/>
    </source>
</evidence>